<dbReference type="EC" id="3.1.21.3" evidence="1"/>
<dbReference type="Proteomes" id="UP001196097">
    <property type="component" value="Chromosome"/>
</dbReference>
<evidence type="ECO:0000313" key="2">
    <source>
        <dbReference type="Proteomes" id="UP001196097"/>
    </source>
</evidence>
<proteinExistence type="predicted"/>
<organism evidence="1 2">
    <name type="scientific">Acidithiobacillus ferruginosus</name>
    <dbReference type="NCBI Taxonomy" id="3063951"/>
    <lineage>
        <taxon>Bacteria</taxon>
        <taxon>Pseudomonadati</taxon>
        <taxon>Pseudomonadota</taxon>
        <taxon>Acidithiobacillia</taxon>
        <taxon>Acidithiobacillales</taxon>
        <taxon>Acidithiobacillaceae</taxon>
        <taxon>Acidithiobacillus</taxon>
    </lineage>
</organism>
<sequence>MPAPIGVRERHTQDRIIHLFQHTLGYQYLGNWKDRPDNRPIEETLLTHFLQKQGYTTALISRALHELQTIAGDSTQPLYNVNRAVYGLLRYGVKVKADTGEQTQTVWLIDWKHPENNHFALAEEVTVKGTHDKRPDLVLYVNGIALGIIELKRSTISITEGIRQHLDNQKVEFIERFFAPLQLLLAGNDTEGVRYGTIGTPEKYYLRWKEPSPIENLLDRHLTQLCSKARFLELVHDFIVFDAGVKKTPRHNQYFGVKASQEHIRRHMGGIVWHTQGSGKSLTMVWLAKWIRENMLDARVLIITDRTELDEQIEKVFLGVDENIYRSKSGADLIEQLNSAENWLICSLIHKFVSRDATDVEGFIAELKKALPADFSPKGNLIVFVDECHRTQSGELNKAMKAILPNAIFIGFTGTPLLKTDKKKSIEVFGDYIHVYKFDEAVKDKVVLDLRYEARDIDQALTSPERIDQWFASKTKGLTDIALLQLKKKWGTLQKIYSSKSRLEKIVADILMDMYNKPRLMDGRGNAMLVSGSIYQACKFYELFAQTELNGKCAIVTSYKPSTADIKGEETGEGFTERLRQYDIYRKMLSDWFRVPPEEAMGRVEEFELAVKKQFIESPGQMKLLIVVDKLLTGFDAPPATYLYIDKAMRDHGLFQAICRVNRLDGEDKEYGYIIDYKDLFHSLETAMTDYTQGALDGYDREDVQGLLGDRLSKAREDLEERREAVKALCEPVAPPQGSLEHLHYFCGDGAAAEDKETLQAKSPLRMALYKATSALIRAYTAIANELEEAGYTPEQQNQIKAEVRHFESIRNEVRLASGDYIDLKVYEPAMRHLIDTYIRAEESRKISEFDDYDLVDLLASRGYPAVKDSLPEGLAQQEESMAETIENNIRKLITDESPVNPKYYEKMSELLEMLIQNRREQVLTYQQYLEEITQLASQVKDPQRGETYPKSLITTAQRALYDNLDQNEEKAVALDGAIRAVKKDDWRGNKFKEREVKREIKRYLEDPEDVERVFTLVKEQRGDY</sequence>
<keyword evidence="1" id="KW-0540">Nuclease</keyword>
<keyword evidence="1" id="KW-0378">Hydrolase</keyword>
<reference evidence="1 2" key="1">
    <citation type="journal article" date="2021" name="ISME J.">
        <title>Genomic evolution of the class Acidithiobacillia: deep-branching Proteobacteria living in extreme acidic conditions.</title>
        <authorList>
            <person name="Moya-Beltran A."/>
            <person name="Beard S."/>
            <person name="Rojas-Villalobos C."/>
            <person name="Issotta F."/>
            <person name="Gallardo Y."/>
            <person name="Ulloa R."/>
            <person name="Giaveno A."/>
            <person name="Degli Esposti M."/>
            <person name="Johnson D.B."/>
            <person name="Quatrini R."/>
        </authorList>
    </citation>
    <scope>NUCLEOTIDE SEQUENCE [LARGE SCALE GENOMIC DNA]</scope>
    <source>
        <strain evidence="1 2">CF3</strain>
    </source>
</reference>
<dbReference type="EMBL" id="CP130946">
    <property type="protein sequence ID" value="XRP71855.1"/>
    <property type="molecule type" value="Genomic_DNA"/>
</dbReference>
<protein>
    <submittedName>
        <fullName evidence="1">Type I restriction endonuclease subunit R</fullName>
        <ecNumber evidence="1">3.1.21.3</ecNumber>
    </submittedName>
</protein>
<accession>A0ACD5IDE3</accession>
<name>A0ACD5IDE3_9PROT</name>
<evidence type="ECO:0000313" key="1">
    <source>
        <dbReference type="EMBL" id="XRP71855.1"/>
    </source>
</evidence>
<keyword evidence="2" id="KW-1185">Reference proteome</keyword>
<keyword evidence="1" id="KW-0255">Endonuclease</keyword>
<gene>
    <name evidence="1" type="ORF">HF292_008510</name>
</gene>